<feature type="transmembrane region" description="Helical" evidence="1">
    <location>
        <begin position="185"/>
        <end position="207"/>
    </location>
</feature>
<keyword evidence="1" id="KW-0812">Transmembrane</keyword>
<keyword evidence="1" id="KW-0472">Membrane</keyword>
<dbReference type="EMBL" id="JBHSSM010000038">
    <property type="protein sequence ID" value="MFC6316425.1"/>
    <property type="molecule type" value="Genomic_DNA"/>
</dbReference>
<evidence type="ECO:0000256" key="1">
    <source>
        <dbReference type="SAM" id="Phobius"/>
    </source>
</evidence>
<reference evidence="4" key="1">
    <citation type="journal article" date="2019" name="Int. J. Syst. Evol. Microbiol.">
        <title>The Global Catalogue of Microorganisms (GCM) 10K type strain sequencing project: providing services to taxonomists for standard genome sequencing and annotation.</title>
        <authorList>
            <consortium name="The Broad Institute Genomics Platform"/>
            <consortium name="The Broad Institute Genome Sequencing Center for Infectious Disease"/>
            <person name="Wu L."/>
            <person name="Ma J."/>
        </authorList>
    </citation>
    <scope>NUCLEOTIDE SEQUENCE [LARGE SCALE GENOMIC DNA]</scope>
    <source>
        <strain evidence="4">CCM 8897</strain>
    </source>
</reference>
<evidence type="ECO:0000313" key="4">
    <source>
        <dbReference type="Proteomes" id="UP001596310"/>
    </source>
</evidence>
<evidence type="ECO:0000259" key="2">
    <source>
        <dbReference type="Pfam" id="PF14501"/>
    </source>
</evidence>
<gene>
    <name evidence="3" type="ORF">ACFQHW_12725</name>
</gene>
<dbReference type="Pfam" id="PF14501">
    <property type="entry name" value="HATPase_c_5"/>
    <property type="match status" value="1"/>
</dbReference>
<proteinExistence type="predicted"/>
<organism evidence="3 4">
    <name type="scientific">Lapidilactobacillus achengensis</name>
    <dbReference type="NCBI Taxonomy" id="2486000"/>
    <lineage>
        <taxon>Bacteria</taxon>
        <taxon>Bacillati</taxon>
        <taxon>Bacillota</taxon>
        <taxon>Bacilli</taxon>
        <taxon>Lactobacillales</taxon>
        <taxon>Lactobacillaceae</taxon>
        <taxon>Lapidilactobacillus</taxon>
    </lineage>
</organism>
<feature type="domain" description="Sensor histidine kinase NatK-like C-terminal" evidence="2">
    <location>
        <begin position="333"/>
        <end position="433"/>
    </location>
</feature>
<keyword evidence="4" id="KW-1185">Reference proteome</keyword>
<feature type="transmembrane region" description="Helical" evidence="1">
    <location>
        <begin position="123"/>
        <end position="144"/>
    </location>
</feature>
<dbReference type="Proteomes" id="UP001596310">
    <property type="component" value="Unassembled WGS sequence"/>
</dbReference>
<dbReference type="Gene3D" id="3.30.565.10">
    <property type="entry name" value="Histidine kinase-like ATPase, C-terminal domain"/>
    <property type="match status" value="1"/>
</dbReference>
<protein>
    <submittedName>
        <fullName evidence="3">GHKL domain-containing protein</fullName>
    </submittedName>
</protein>
<comment type="caution">
    <text evidence="3">The sequence shown here is derived from an EMBL/GenBank/DDBJ whole genome shotgun (WGS) entry which is preliminary data.</text>
</comment>
<feature type="transmembrane region" description="Helical" evidence="1">
    <location>
        <begin position="34"/>
        <end position="64"/>
    </location>
</feature>
<accession>A0ABW1UTL6</accession>
<evidence type="ECO:0000313" key="3">
    <source>
        <dbReference type="EMBL" id="MFC6316425.1"/>
    </source>
</evidence>
<feature type="transmembrane region" description="Helical" evidence="1">
    <location>
        <begin position="84"/>
        <end position="103"/>
    </location>
</feature>
<dbReference type="PANTHER" id="PTHR40448">
    <property type="entry name" value="TWO-COMPONENT SENSOR HISTIDINE KINASE"/>
    <property type="match status" value="1"/>
</dbReference>
<sequence length="439" mass="49556">MILIDGASYFFKELFDLLMLFMLIALLTDIHQKSFYFALFLFLFPLVLLSVTDALLTGLVLSTFVVMLRFKTWRKNGKRKFSEIFGLLLSLAIYSIVPLFSSMLVSKSLGLHFNVLNADNPLLVPFLIGIDWFLSIVIAFILKSKVIERSIPIENVKIYCLQLGVFLTFVYLFGEILRRMQVLGIFQIVMVSFLVAQFSVTIFMTYLKLKKNQEKAELSSLRAQMVVMNTYTAEIERNYQELRKFRHDYKNMLLALKTTQTGSSINEDYLNQVIDYSHQMIDHSVMRFSGLSNLKISPIKSLLVVKLAHAEQLGLKVNFECLVPLTKINLDEVKLVRILGILIDNAVEAALGSDAGIVTIILIATRETIEISIENSFQGKLPSLSAMKREGYSNKGKDRGLGLSNIQAILASNKQVDLSHYSNQGLFVSVLTIGKGESV</sequence>
<feature type="transmembrane region" description="Helical" evidence="1">
    <location>
        <begin position="9"/>
        <end position="28"/>
    </location>
</feature>
<dbReference type="PANTHER" id="PTHR40448:SF1">
    <property type="entry name" value="TWO-COMPONENT SENSOR HISTIDINE KINASE"/>
    <property type="match status" value="1"/>
</dbReference>
<dbReference type="RefSeq" id="WP_225422190.1">
    <property type="nucleotide sequence ID" value="NZ_JBHSSM010000038.1"/>
</dbReference>
<keyword evidence="1" id="KW-1133">Transmembrane helix</keyword>
<dbReference type="SUPFAM" id="SSF55874">
    <property type="entry name" value="ATPase domain of HSP90 chaperone/DNA topoisomerase II/histidine kinase"/>
    <property type="match status" value="1"/>
</dbReference>
<feature type="transmembrane region" description="Helical" evidence="1">
    <location>
        <begin position="156"/>
        <end position="173"/>
    </location>
</feature>
<name>A0ABW1UTL6_9LACO</name>
<dbReference type="InterPro" id="IPR036890">
    <property type="entry name" value="HATPase_C_sf"/>
</dbReference>
<dbReference type="InterPro" id="IPR032834">
    <property type="entry name" value="NatK-like_C"/>
</dbReference>